<keyword evidence="9" id="KW-0408">Iron</keyword>
<reference evidence="14 15" key="1">
    <citation type="submission" date="2016-11" db="EMBL/GenBank/DDBJ databases">
        <authorList>
            <person name="Jaros S."/>
            <person name="Januszkiewicz K."/>
            <person name="Wedrychowicz H."/>
        </authorList>
    </citation>
    <scope>NUCLEOTIDE SEQUENCE [LARGE SCALE GENOMIC DNA]</scope>
    <source>
        <strain evidence="14 15">DSM 16917</strain>
    </source>
</reference>
<keyword evidence="7 12" id="KW-1133">Transmembrane helix</keyword>
<evidence type="ECO:0000256" key="1">
    <source>
        <dbReference type="ARBA" id="ARBA00004429"/>
    </source>
</evidence>
<dbReference type="Pfam" id="PF00487">
    <property type="entry name" value="FA_desaturase"/>
    <property type="match status" value="1"/>
</dbReference>
<evidence type="ECO:0000256" key="5">
    <source>
        <dbReference type="ARBA" id="ARBA00022692"/>
    </source>
</evidence>
<evidence type="ECO:0000256" key="10">
    <source>
        <dbReference type="ARBA" id="ARBA00023033"/>
    </source>
</evidence>
<dbReference type="GO" id="GO:0006629">
    <property type="term" value="P:lipid metabolic process"/>
    <property type="evidence" value="ECO:0007669"/>
    <property type="project" value="InterPro"/>
</dbReference>
<dbReference type="STRING" id="299255.SAMN02745129_4123"/>
<keyword evidence="5 12" id="KW-0812">Transmembrane</keyword>
<feature type="transmembrane region" description="Helical" evidence="12">
    <location>
        <begin position="326"/>
        <end position="345"/>
    </location>
</feature>
<evidence type="ECO:0000256" key="4">
    <source>
        <dbReference type="ARBA" id="ARBA00022519"/>
    </source>
</evidence>
<organism evidence="14 15">
    <name type="scientific">Ferrimonas marina</name>
    <dbReference type="NCBI Taxonomy" id="299255"/>
    <lineage>
        <taxon>Bacteria</taxon>
        <taxon>Pseudomonadati</taxon>
        <taxon>Pseudomonadota</taxon>
        <taxon>Gammaproteobacteria</taxon>
        <taxon>Alteromonadales</taxon>
        <taxon>Ferrimonadaceae</taxon>
        <taxon>Ferrimonas</taxon>
    </lineage>
</organism>
<dbReference type="EMBL" id="FQXG01000007">
    <property type="protein sequence ID" value="SHI10135.1"/>
    <property type="molecule type" value="Genomic_DNA"/>
</dbReference>
<evidence type="ECO:0000256" key="8">
    <source>
        <dbReference type="ARBA" id="ARBA00023002"/>
    </source>
</evidence>
<keyword evidence="3" id="KW-1003">Cell membrane</keyword>
<keyword evidence="15" id="KW-1185">Reference proteome</keyword>
<evidence type="ECO:0000256" key="7">
    <source>
        <dbReference type="ARBA" id="ARBA00022989"/>
    </source>
</evidence>
<feature type="transmembrane region" description="Helical" evidence="12">
    <location>
        <begin position="62"/>
        <end position="83"/>
    </location>
</feature>
<evidence type="ECO:0000256" key="6">
    <source>
        <dbReference type="ARBA" id="ARBA00022723"/>
    </source>
</evidence>
<keyword evidence="4" id="KW-0997">Cell inner membrane</keyword>
<evidence type="ECO:0000259" key="13">
    <source>
        <dbReference type="Pfam" id="PF00487"/>
    </source>
</evidence>
<comment type="subcellular location">
    <subcellularLocation>
        <location evidence="1">Cell inner membrane</location>
        <topology evidence="1">Multi-pass membrane protein</topology>
    </subcellularLocation>
</comment>
<dbReference type="RefSeq" id="WP_067660797.1">
    <property type="nucleotide sequence ID" value="NZ_FQXG01000007.1"/>
</dbReference>
<comment type="similarity">
    <text evidence="2">Belongs to the fatty acid desaturase type 1 family. AlkB subfamily.</text>
</comment>
<dbReference type="InterPro" id="IPR033885">
    <property type="entry name" value="AlkB/XylM"/>
</dbReference>
<evidence type="ECO:0000256" key="12">
    <source>
        <dbReference type="SAM" id="Phobius"/>
    </source>
</evidence>
<dbReference type="GO" id="GO:0005886">
    <property type="term" value="C:plasma membrane"/>
    <property type="evidence" value="ECO:0007669"/>
    <property type="project" value="UniProtKB-SubCell"/>
</dbReference>
<sequence length="374" mass="41523">MGQLKFLLMYLLVLPHFAGLLIGGWGLFLGPLAMVLLLCLGEALAGEDHEVPEPGAAWRWNAMLYLALPLVAMIALLALWLMAPGDLLGIGATVQGLTGWDAVSGKADNTLLGLVAAMLGSGLLIAALGTIVGHELIHRPWGSLGHSIGRWLLAFSWDSNFAIEHVYGHHRFLGSPQDPATAPRGRSVYSHIWRSTLGGYQSAWRIEAKRLATRRQAVLSWHNRFLRGALLSLLLSTAALWLAGWGGFITFTLVALIAKAYLEIVNYMEHYGLVRDPRTQVQPHHSWNSNNAFSSWATFNLTRHSHHHATGALPFWRLQPMPDTPMMPAGYMTTLLLTLVPPLWYRIMAPRLDHWDQHFASEHERQLLTQGINS</sequence>
<evidence type="ECO:0000313" key="14">
    <source>
        <dbReference type="EMBL" id="SHI10135.1"/>
    </source>
</evidence>
<dbReference type="GO" id="GO:0046872">
    <property type="term" value="F:metal ion binding"/>
    <property type="evidence" value="ECO:0007669"/>
    <property type="project" value="UniProtKB-KW"/>
</dbReference>
<keyword evidence="8" id="KW-0560">Oxidoreductase</keyword>
<dbReference type="AlphaFoldDB" id="A0A1M5YDM5"/>
<dbReference type="PANTHER" id="PTHR38674">
    <property type="entry name" value="ALKANE 1-MONOOXYGENASE 1"/>
    <property type="match status" value="1"/>
</dbReference>
<evidence type="ECO:0000256" key="3">
    <source>
        <dbReference type="ARBA" id="ARBA00022475"/>
    </source>
</evidence>
<dbReference type="GO" id="GO:0004497">
    <property type="term" value="F:monooxygenase activity"/>
    <property type="evidence" value="ECO:0007669"/>
    <property type="project" value="UniProtKB-KW"/>
</dbReference>
<keyword evidence="6" id="KW-0479">Metal-binding</keyword>
<proteinExistence type="inferred from homology"/>
<dbReference type="OrthoDB" id="4759734at2"/>
<dbReference type="CDD" id="cd03512">
    <property type="entry name" value="Alkane-hydroxylase"/>
    <property type="match status" value="1"/>
</dbReference>
<evidence type="ECO:0000256" key="11">
    <source>
        <dbReference type="ARBA" id="ARBA00023136"/>
    </source>
</evidence>
<name>A0A1M5YDM5_9GAMM</name>
<feature type="transmembrane region" description="Helical" evidence="12">
    <location>
        <begin position="111"/>
        <end position="132"/>
    </location>
</feature>
<dbReference type="Proteomes" id="UP000184268">
    <property type="component" value="Unassembled WGS sequence"/>
</dbReference>
<evidence type="ECO:0000256" key="9">
    <source>
        <dbReference type="ARBA" id="ARBA00023004"/>
    </source>
</evidence>
<keyword evidence="10" id="KW-0503">Monooxygenase</keyword>
<protein>
    <submittedName>
        <fullName evidence="14">Fatty acid desaturase</fullName>
    </submittedName>
</protein>
<feature type="domain" description="Fatty acid desaturase" evidence="13">
    <location>
        <begin position="115"/>
        <end position="321"/>
    </location>
</feature>
<dbReference type="InterPro" id="IPR005804">
    <property type="entry name" value="FA_desaturase_dom"/>
</dbReference>
<accession>A0A1M5YDM5</accession>
<keyword evidence="11 12" id="KW-0472">Membrane</keyword>
<evidence type="ECO:0000256" key="2">
    <source>
        <dbReference type="ARBA" id="ARBA00010823"/>
    </source>
</evidence>
<evidence type="ECO:0000313" key="15">
    <source>
        <dbReference type="Proteomes" id="UP000184268"/>
    </source>
</evidence>
<dbReference type="PANTHER" id="PTHR38674:SF1">
    <property type="entry name" value="ALKANE 1-MONOOXYGENASE 1"/>
    <property type="match status" value="1"/>
</dbReference>
<feature type="transmembrane region" description="Helical" evidence="12">
    <location>
        <begin position="230"/>
        <end position="258"/>
    </location>
</feature>
<gene>
    <name evidence="14" type="ORF">SAMN02745129_4123</name>
</gene>